<evidence type="ECO:0000256" key="7">
    <source>
        <dbReference type="ARBA" id="ARBA00023203"/>
    </source>
</evidence>
<evidence type="ECO:0000256" key="6">
    <source>
        <dbReference type="ARBA" id="ARBA00023175"/>
    </source>
</evidence>
<comment type="similarity">
    <text evidence="1 8">Belongs to the TRAFAC class myosin-kinesin ATPase superfamily. Myosin family.</text>
</comment>
<feature type="binding site" evidence="8">
    <location>
        <begin position="7"/>
        <end position="14"/>
    </location>
    <ligand>
        <name>ATP</name>
        <dbReference type="ChEBI" id="CHEBI:30616"/>
    </ligand>
</feature>
<name>A0AAD8ZH95_9TELE</name>
<comment type="caution">
    <text evidence="8">Lacks conserved residue(s) required for the propagation of feature annotation.</text>
</comment>
<dbReference type="GO" id="GO:0005737">
    <property type="term" value="C:cytoplasm"/>
    <property type="evidence" value="ECO:0007669"/>
    <property type="project" value="TreeGrafter"/>
</dbReference>
<dbReference type="GO" id="GO:0005524">
    <property type="term" value="F:ATP binding"/>
    <property type="evidence" value="ECO:0007669"/>
    <property type="project" value="UniProtKB-UniRule"/>
</dbReference>
<dbReference type="GO" id="GO:0048731">
    <property type="term" value="P:system development"/>
    <property type="evidence" value="ECO:0007669"/>
    <property type="project" value="UniProtKB-ARBA"/>
</dbReference>
<evidence type="ECO:0000256" key="5">
    <source>
        <dbReference type="ARBA" id="ARBA00023123"/>
    </source>
</evidence>
<feature type="domain" description="Myosin motor" evidence="9">
    <location>
        <begin position="1"/>
        <end position="158"/>
    </location>
</feature>
<evidence type="ECO:0000256" key="4">
    <source>
        <dbReference type="ARBA" id="ARBA00023054"/>
    </source>
</evidence>
<evidence type="ECO:0000256" key="3">
    <source>
        <dbReference type="ARBA" id="ARBA00022840"/>
    </source>
</evidence>
<dbReference type="PANTHER" id="PTHR13140">
    <property type="entry name" value="MYOSIN"/>
    <property type="match status" value="1"/>
</dbReference>
<keyword evidence="6 8" id="KW-0505">Motor protein</keyword>
<dbReference type="InterPro" id="IPR036961">
    <property type="entry name" value="Kinesin_motor_dom_sf"/>
</dbReference>
<evidence type="ECO:0000256" key="8">
    <source>
        <dbReference type="PROSITE-ProRule" id="PRU00782"/>
    </source>
</evidence>
<evidence type="ECO:0000313" key="11">
    <source>
        <dbReference type="Proteomes" id="UP001239994"/>
    </source>
</evidence>
<feature type="non-terminal residue" evidence="10">
    <location>
        <position position="1"/>
    </location>
</feature>
<dbReference type="InterPro" id="IPR001609">
    <property type="entry name" value="Myosin_head_motor_dom-like"/>
</dbReference>
<keyword evidence="2 8" id="KW-0547">Nucleotide-binding</keyword>
<dbReference type="InterPro" id="IPR027417">
    <property type="entry name" value="P-loop_NTPase"/>
</dbReference>
<evidence type="ECO:0000259" key="9">
    <source>
        <dbReference type="PROSITE" id="PS51456"/>
    </source>
</evidence>
<keyword evidence="3 8" id="KW-0067">ATP-binding</keyword>
<evidence type="ECO:0000256" key="1">
    <source>
        <dbReference type="ARBA" id="ARBA00008314"/>
    </source>
</evidence>
<comment type="caution">
    <text evidence="10">The sequence shown here is derived from an EMBL/GenBank/DDBJ whole genome shotgun (WGS) entry which is preliminary data.</text>
</comment>
<keyword evidence="5 8" id="KW-0518">Myosin</keyword>
<dbReference type="GO" id="GO:0051015">
    <property type="term" value="F:actin filament binding"/>
    <property type="evidence" value="ECO:0007669"/>
    <property type="project" value="TreeGrafter"/>
</dbReference>
<evidence type="ECO:0000256" key="2">
    <source>
        <dbReference type="ARBA" id="ARBA00022741"/>
    </source>
</evidence>
<dbReference type="SUPFAM" id="SSF52540">
    <property type="entry name" value="P-loop containing nucleoside triphosphate hydrolases"/>
    <property type="match status" value="1"/>
</dbReference>
<protein>
    <recommendedName>
        <fullName evidence="9">Myosin motor domain-containing protein</fullName>
    </recommendedName>
</protein>
<dbReference type="AlphaFoldDB" id="A0AAD8ZH95"/>
<proteinExistence type="inferred from homology"/>
<dbReference type="GO" id="GO:0000146">
    <property type="term" value="F:microfilament motor activity"/>
    <property type="evidence" value="ECO:0007669"/>
    <property type="project" value="TreeGrafter"/>
</dbReference>
<dbReference type="GO" id="GO:0007015">
    <property type="term" value="P:actin filament organization"/>
    <property type="evidence" value="ECO:0007669"/>
    <property type="project" value="TreeGrafter"/>
</dbReference>
<gene>
    <name evidence="10" type="ORF">P4O66_007689</name>
</gene>
<keyword evidence="11" id="KW-1185">Reference proteome</keyword>
<dbReference type="Pfam" id="PF00063">
    <property type="entry name" value="Myosin_head"/>
    <property type="match status" value="2"/>
</dbReference>
<dbReference type="PANTHER" id="PTHR13140:SF857">
    <property type="entry name" value="MYOSIN-11"/>
    <property type="match status" value="1"/>
</dbReference>
<evidence type="ECO:0000313" key="10">
    <source>
        <dbReference type="EMBL" id="KAK1799467.1"/>
    </source>
</evidence>
<reference evidence="10" key="1">
    <citation type="submission" date="2023-03" db="EMBL/GenBank/DDBJ databases">
        <title>Electrophorus voltai genome.</title>
        <authorList>
            <person name="Bian C."/>
        </authorList>
    </citation>
    <scope>NUCLEOTIDE SEQUENCE</scope>
    <source>
        <strain evidence="10">CB-2022</strain>
        <tissue evidence="10">Muscle</tissue>
    </source>
</reference>
<dbReference type="GO" id="GO:0016020">
    <property type="term" value="C:membrane"/>
    <property type="evidence" value="ECO:0007669"/>
    <property type="project" value="TreeGrafter"/>
</dbReference>
<accession>A0AAD8ZH95</accession>
<sequence length="158" mass="17301">MNVSHPGEPGAGKTINIKRVIQYFAIAMSGHKTRELVGKMKGTLEDQIIQGSPLLETFVHAETVRNDISSHFSTDVSFKSKSYDQQLGKYNCFLKPKPVNSKPEADFSPVHYAGTVDCNMAGWLEKNKDPLNECVVQLCQKSSVKLLALLNASCAGAD</sequence>
<dbReference type="GO" id="GO:0016459">
    <property type="term" value="C:myosin complex"/>
    <property type="evidence" value="ECO:0007669"/>
    <property type="project" value="UniProtKB-KW"/>
</dbReference>
<dbReference type="Gene3D" id="3.40.850.10">
    <property type="entry name" value="Kinesin motor domain"/>
    <property type="match status" value="1"/>
</dbReference>
<keyword evidence="7 8" id="KW-0009">Actin-binding</keyword>
<dbReference type="EMBL" id="JAROKS010000012">
    <property type="protein sequence ID" value="KAK1799467.1"/>
    <property type="molecule type" value="Genomic_DNA"/>
</dbReference>
<dbReference type="Proteomes" id="UP001239994">
    <property type="component" value="Unassembled WGS sequence"/>
</dbReference>
<dbReference type="PROSITE" id="PS51456">
    <property type="entry name" value="MYOSIN_MOTOR"/>
    <property type="match status" value="1"/>
</dbReference>
<keyword evidence="4" id="KW-0175">Coiled coil</keyword>
<organism evidence="10 11">
    <name type="scientific">Electrophorus voltai</name>
    <dbReference type="NCBI Taxonomy" id="2609070"/>
    <lineage>
        <taxon>Eukaryota</taxon>
        <taxon>Metazoa</taxon>
        <taxon>Chordata</taxon>
        <taxon>Craniata</taxon>
        <taxon>Vertebrata</taxon>
        <taxon>Euteleostomi</taxon>
        <taxon>Actinopterygii</taxon>
        <taxon>Neopterygii</taxon>
        <taxon>Teleostei</taxon>
        <taxon>Ostariophysi</taxon>
        <taxon>Gymnotiformes</taxon>
        <taxon>Gymnotoidei</taxon>
        <taxon>Gymnotidae</taxon>
        <taxon>Electrophorus</taxon>
    </lineage>
</organism>